<reference evidence="3 4" key="1">
    <citation type="submission" date="2024-10" db="EMBL/GenBank/DDBJ databases">
        <authorList>
            <person name="Deangelis K."/>
            <person name="Huntemann M."/>
            <person name="Clum A."/>
            <person name="Wang J."/>
            <person name="Palaniappan K."/>
            <person name="Ritter S."/>
            <person name="Chen I.-M."/>
            <person name="Stamatis D."/>
            <person name="Reddy T."/>
            <person name="O'Malley R."/>
            <person name="Daum C."/>
            <person name="Ng V."/>
            <person name="Ivanova N."/>
            <person name="Kyrpides N."/>
            <person name="Woyke T."/>
        </authorList>
    </citation>
    <scope>NUCLEOTIDE SEQUENCE [LARGE SCALE GENOMIC DNA]</scope>
    <source>
        <strain evidence="3 4">GAS97</strain>
    </source>
</reference>
<evidence type="ECO:0000313" key="3">
    <source>
        <dbReference type="EMBL" id="MFK4446014.1"/>
    </source>
</evidence>
<dbReference type="PANTHER" id="PTHR48081">
    <property type="entry name" value="AB HYDROLASE SUPERFAMILY PROTEIN C4A8.06C"/>
    <property type="match status" value="1"/>
</dbReference>
<protein>
    <submittedName>
        <fullName evidence="3">Arylformamidase</fullName>
        <ecNumber evidence="3">3.5.1.9</ecNumber>
    </submittedName>
</protein>
<dbReference type="PANTHER" id="PTHR48081:SF33">
    <property type="entry name" value="KYNURENINE FORMAMIDASE"/>
    <property type="match status" value="1"/>
</dbReference>
<dbReference type="Proteomes" id="UP001620514">
    <property type="component" value="Unassembled WGS sequence"/>
</dbReference>
<evidence type="ECO:0000259" key="2">
    <source>
        <dbReference type="Pfam" id="PF20434"/>
    </source>
</evidence>
<evidence type="ECO:0000313" key="4">
    <source>
        <dbReference type="Proteomes" id="UP001620514"/>
    </source>
</evidence>
<dbReference type="Gene3D" id="3.40.50.1820">
    <property type="entry name" value="alpha/beta hydrolase"/>
    <property type="match status" value="1"/>
</dbReference>
<sequence length="274" mass="30369">MSRDEIDHAYDGSTVFPDVPQWRTRWLERNAALTLSPAVQLDVAYGSEERQKVDIFPVGDPNAPTLLFFHGGFWSRNGKETFHFLIDAFHRAGFNAVFANYRLAPVADFGMIVADALQVSRWLAQNLQALGFAERKLGVVGWSSGAHLAVLLEESPVVGAILGISGIYDLEPMRISSMNDLLGLDEEAVAHHSPTRLQPGVAANVAPTTIAYGGRELREFQLQSHDFYEARRSQGCNVVVMPIDDHHHHSVLEALYEPAGVLNPVLVQMRAFIR</sequence>
<evidence type="ECO:0000256" key="1">
    <source>
        <dbReference type="ARBA" id="ARBA00022801"/>
    </source>
</evidence>
<proteinExistence type="predicted"/>
<dbReference type="InterPro" id="IPR050300">
    <property type="entry name" value="GDXG_lipolytic_enzyme"/>
</dbReference>
<dbReference type="EC" id="3.5.1.9" evidence="3"/>
<organism evidence="3 4">
    <name type="scientific">Caballeronia udeis</name>
    <dbReference type="NCBI Taxonomy" id="1232866"/>
    <lineage>
        <taxon>Bacteria</taxon>
        <taxon>Pseudomonadati</taxon>
        <taxon>Pseudomonadota</taxon>
        <taxon>Betaproteobacteria</taxon>
        <taxon>Burkholderiales</taxon>
        <taxon>Burkholderiaceae</taxon>
        <taxon>Caballeronia</taxon>
    </lineage>
</organism>
<reference evidence="3 4" key="2">
    <citation type="submission" date="2024-11" db="EMBL/GenBank/DDBJ databases">
        <title>Using genomics to understand microbial adaptation to soil warming.</title>
        <authorList>
            <person name="Deangelis K.M. PhD."/>
        </authorList>
    </citation>
    <scope>NUCLEOTIDE SEQUENCE [LARGE SCALE GENOMIC DNA]</scope>
    <source>
        <strain evidence="3 4">GAS97</strain>
    </source>
</reference>
<keyword evidence="4" id="KW-1185">Reference proteome</keyword>
<dbReference type="GO" id="GO:0004061">
    <property type="term" value="F:arylformamidase activity"/>
    <property type="evidence" value="ECO:0007669"/>
    <property type="project" value="UniProtKB-EC"/>
</dbReference>
<dbReference type="RefSeq" id="WP_404610960.1">
    <property type="nucleotide sequence ID" value="NZ_JBIYDN010000023.1"/>
</dbReference>
<comment type="caution">
    <text evidence="3">The sequence shown here is derived from an EMBL/GenBank/DDBJ whole genome shotgun (WGS) entry which is preliminary data.</text>
</comment>
<feature type="domain" description="BD-FAE-like" evidence="2">
    <location>
        <begin position="61"/>
        <end position="152"/>
    </location>
</feature>
<dbReference type="Pfam" id="PF20434">
    <property type="entry name" value="BD-FAE"/>
    <property type="match status" value="1"/>
</dbReference>
<accession>A0ABW8MQQ7</accession>
<dbReference type="InterPro" id="IPR049492">
    <property type="entry name" value="BD-FAE-like_dom"/>
</dbReference>
<dbReference type="InterPro" id="IPR029058">
    <property type="entry name" value="AB_hydrolase_fold"/>
</dbReference>
<dbReference type="SUPFAM" id="SSF53474">
    <property type="entry name" value="alpha/beta-Hydrolases"/>
    <property type="match status" value="1"/>
</dbReference>
<dbReference type="EMBL" id="JBIYDN010000023">
    <property type="protein sequence ID" value="MFK4446014.1"/>
    <property type="molecule type" value="Genomic_DNA"/>
</dbReference>
<gene>
    <name evidence="3" type="ORF">ABH943_006046</name>
</gene>
<name>A0ABW8MQQ7_9BURK</name>
<keyword evidence="1 3" id="KW-0378">Hydrolase</keyword>